<dbReference type="InterPro" id="IPR001387">
    <property type="entry name" value="Cro/C1-type_HTH"/>
</dbReference>
<dbReference type="PROSITE" id="PS50994">
    <property type="entry name" value="INTEGRASE"/>
    <property type="match status" value="1"/>
</dbReference>
<sequence length="162" mass="18620">MMAATHRLKDPAIMNRHQALLERLGNLLRRERSNGRISRRELSQRVGLSSTTLSRIYPAQQRRRDVFHALQAVNANGHRWDVFVKWEDGTIGRPVMVGFQDLFSDMILSWRIDKSENAETVRLAFGDMVETYGIPKMCYLDNGRNFASKWMNAGIKPQSSAL</sequence>
<comment type="caution">
    <text evidence="2">The sequence shown here is derived from an EMBL/GenBank/DDBJ whole genome shotgun (WGS) entry which is preliminary data.</text>
</comment>
<dbReference type="InterPro" id="IPR010982">
    <property type="entry name" value="Lambda_DNA-bd_dom_sf"/>
</dbReference>
<protein>
    <submittedName>
        <fullName evidence="2">Phage transposase</fullName>
    </submittedName>
</protein>
<dbReference type="Pfam" id="PF02914">
    <property type="entry name" value="DDE_2"/>
    <property type="match status" value="1"/>
</dbReference>
<name>G6XH73_9PROT</name>
<reference evidence="2 3" key="1">
    <citation type="submission" date="2011-10" db="EMBL/GenBank/DDBJ databases">
        <title>Genome sequence of Gluconobacter morbifer G707, isolated from Drosophila gut.</title>
        <authorList>
            <person name="Lee W.-J."/>
            <person name="Kim E.-K."/>
        </authorList>
    </citation>
    <scope>NUCLEOTIDE SEQUENCE [LARGE SCALE GENOMIC DNA]</scope>
    <source>
        <strain evidence="2 3">G707</strain>
    </source>
</reference>
<dbReference type="CDD" id="cd00093">
    <property type="entry name" value="HTH_XRE"/>
    <property type="match status" value="1"/>
</dbReference>
<dbReference type="GO" id="GO:0004803">
    <property type="term" value="F:transposase activity"/>
    <property type="evidence" value="ECO:0007669"/>
    <property type="project" value="InterPro"/>
</dbReference>
<dbReference type="InterPro" id="IPR004189">
    <property type="entry name" value="Phage_Mu_transposase"/>
</dbReference>
<dbReference type="EMBL" id="AGQV01000001">
    <property type="protein sequence ID" value="EHH69531.1"/>
    <property type="molecule type" value="Genomic_DNA"/>
</dbReference>
<gene>
    <name evidence="2" type="ORF">GMO_08380</name>
</gene>
<evidence type="ECO:0000313" key="3">
    <source>
        <dbReference type="Proteomes" id="UP000004949"/>
    </source>
</evidence>
<dbReference type="InterPro" id="IPR001584">
    <property type="entry name" value="Integrase_cat-core"/>
</dbReference>
<dbReference type="InterPro" id="IPR012337">
    <property type="entry name" value="RNaseH-like_sf"/>
</dbReference>
<dbReference type="GO" id="GO:0003677">
    <property type="term" value="F:DNA binding"/>
    <property type="evidence" value="ECO:0007669"/>
    <property type="project" value="InterPro"/>
</dbReference>
<organism evidence="2 3">
    <name type="scientific">Gluconobacter morbifer G707</name>
    <dbReference type="NCBI Taxonomy" id="1088869"/>
    <lineage>
        <taxon>Bacteria</taxon>
        <taxon>Pseudomonadati</taxon>
        <taxon>Pseudomonadota</taxon>
        <taxon>Alphaproteobacteria</taxon>
        <taxon>Acetobacterales</taxon>
        <taxon>Acetobacteraceae</taxon>
        <taxon>Gluconobacter</taxon>
    </lineage>
</organism>
<dbReference type="SUPFAM" id="SSF47413">
    <property type="entry name" value="lambda repressor-like DNA-binding domains"/>
    <property type="match status" value="1"/>
</dbReference>
<proteinExistence type="predicted"/>
<evidence type="ECO:0000313" key="2">
    <source>
        <dbReference type="EMBL" id="EHH69531.1"/>
    </source>
</evidence>
<feature type="domain" description="Integrase catalytic" evidence="1">
    <location>
        <begin position="54"/>
        <end position="162"/>
    </location>
</feature>
<dbReference type="STRING" id="1088869.GMO_08380"/>
<dbReference type="GO" id="GO:0006313">
    <property type="term" value="P:DNA transposition"/>
    <property type="evidence" value="ECO:0007669"/>
    <property type="project" value="InterPro"/>
</dbReference>
<dbReference type="SUPFAM" id="SSF53098">
    <property type="entry name" value="Ribonuclease H-like"/>
    <property type="match status" value="1"/>
</dbReference>
<dbReference type="PATRIC" id="fig|1088869.3.peg.843"/>
<evidence type="ECO:0000259" key="1">
    <source>
        <dbReference type="PROSITE" id="PS50994"/>
    </source>
</evidence>
<dbReference type="Pfam" id="PF13412">
    <property type="entry name" value="HTH_24"/>
    <property type="match status" value="1"/>
</dbReference>
<dbReference type="eggNOG" id="COG2801">
    <property type="taxonomic scope" value="Bacteria"/>
</dbReference>
<dbReference type="AlphaFoldDB" id="G6XH73"/>
<dbReference type="Proteomes" id="UP000004949">
    <property type="component" value="Unassembled WGS sequence"/>
</dbReference>
<dbReference type="Gene3D" id="3.30.420.10">
    <property type="entry name" value="Ribonuclease H-like superfamily/Ribonuclease H"/>
    <property type="match status" value="1"/>
</dbReference>
<accession>G6XH73</accession>
<dbReference type="GO" id="GO:0015074">
    <property type="term" value="P:DNA integration"/>
    <property type="evidence" value="ECO:0007669"/>
    <property type="project" value="InterPro"/>
</dbReference>
<keyword evidence="3" id="KW-1185">Reference proteome</keyword>
<dbReference type="InterPro" id="IPR036397">
    <property type="entry name" value="RNaseH_sf"/>
</dbReference>